<evidence type="ECO:0000256" key="8">
    <source>
        <dbReference type="ARBA" id="ARBA00023033"/>
    </source>
</evidence>
<proteinExistence type="inferred from homology"/>
<name>A0A164TXU3_9AGAM</name>
<dbReference type="PROSITE" id="PS00086">
    <property type="entry name" value="CYTOCHROME_P450"/>
    <property type="match status" value="1"/>
</dbReference>
<dbReference type="Pfam" id="PF00067">
    <property type="entry name" value="p450"/>
    <property type="match status" value="1"/>
</dbReference>
<evidence type="ECO:0000256" key="3">
    <source>
        <dbReference type="ARBA" id="ARBA00010617"/>
    </source>
</evidence>
<keyword evidence="5 9" id="KW-0479">Metal-binding</keyword>
<keyword evidence="8 10" id="KW-0503">Monooxygenase</keyword>
<evidence type="ECO:0000256" key="1">
    <source>
        <dbReference type="ARBA" id="ARBA00001971"/>
    </source>
</evidence>
<accession>A0A164TXU3</accession>
<dbReference type="InterPro" id="IPR001128">
    <property type="entry name" value="Cyt_P450"/>
</dbReference>
<evidence type="ECO:0000256" key="5">
    <source>
        <dbReference type="ARBA" id="ARBA00022723"/>
    </source>
</evidence>
<dbReference type="Gene3D" id="1.10.630.10">
    <property type="entry name" value="Cytochrome P450"/>
    <property type="match status" value="1"/>
</dbReference>
<comment type="cofactor">
    <cofactor evidence="1 9">
        <name>heme</name>
        <dbReference type="ChEBI" id="CHEBI:30413"/>
    </cofactor>
</comment>
<dbReference type="PRINTS" id="PR00463">
    <property type="entry name" value="EP450I"/>
</dbReference>
<feature type="binding site" description="axial binding residue" evidence="9">
    <location>
        <position position="485"/>
    </location>
    <ligand>
        <name>heme</name>
        <dbReference type="ChEBI" id="CHEBI:30413"/>
    </ligand>
    <ligandPart>
        <name>Fe</name>
        <dbReference type="ChEBI" id="CHEBI:18248"/>
    </ligandPart>
</feature>
<dbReference type="Proteomes" id="UP000076722">
    <property type="component" value="Unassembled WGS sequence"/>
</dbReference>
<dbReference type="GO" id="GO:0004497">
    <property type="term" value="F:monooxygenase activity"/>
    <property type="evidence" value="ECO:0007669"/>
    <property type="project" value="UniProtKB-KW"/>
</dbReference>
<evidence type="ECO:0000313" key="12">
    <source>
        <dbReference type="Proteomes" id="UP000076722"/>
    </source>
</evidence>
<dbReference type="CDD" id="cd11065">
    <property type="entry name" value="CYP64-like"/>
    <property type="match status" value="1"/>
</dbReference>
<comment type="pathway">
    <text evidence="2">Secondary metabolite biosynthesis.</text>
</comment>
<dbReference type="SUPFAM" id="SSF48264">
    <property type="entry name" value="Cytochrome P450"/>
    <property type="match status" value="1"/>
</dbReference>
<gene>
    <name evidence="11" type="ORF">SISNIDRAFT_486243</name>
</gene>
<organism evidence="11 12">
    <name type="scientific">Sistotremastrum niveocremeum HHB9708</name>
    <dbReference type="NCBI Taxonomy" id="1314777"/>
    <lineage>
        <taxon>Eukaryota</taxon>
        <taxon>Fungi</taxon>
        <taxon>Dikarya</taxon>
        <taxon>Basidiomycota</taxon>
        <taxon>Agaricomycotina</taxon>
        <taxon>Agaricomycetes</taxon>
        <taxon>Sistotremastrales</taxon>
        <taxon>Sistotremastraceae</taxon>
        <taxon>Sertulicium</taxon>
        <taxon>Sertulicium niveocremeum</taxon>
    </lineage>
</organism>
<dbReference type="EMBL" id="KV419409">
    <property type="protein sequence ID" value="KZS92733.1"/>
    <property type="molecule type" value="Genomic_DNA"/>
</dbReference>
<keyword evidence="4 9" id="KW-0349">Heme</keyword>
<evidence type="ECO:0000256" key="2">
    <source>
        <dbReference type="ARBA" id="ARBA00005179"/>
    </source>
</evidence>
<reference evidence="11 12" key="1">
    <citation type="journal article" date="2016" name="Mol. Biol. Evol.">
        <title>Comparative Genomics of Early-Diverging Mushroom-Forming Fungi Provides Insights into the Origins of Lignocellulose Decay Capabilities.</title>
        <authorList>
            <person name="Nagy L.G."/>
            <person name="Riley R."/>
            <person name="Tritt A."/>
            <person name="Adam C."/>
            <person name="Daum C."/>
            <person name="Floudas D."/>
            <person name="Sun H."/>
            <person name="Yadav J.S."/>
            <person name="Pangilinan J."/>
            <person name="Larsson K.H."/>
            <person name="Matsuura K."/>
            <person name="Barry K."/>
            <person name="Labutti K."/>
            <person name="Kuo R."/>
            <person name="Ohm R.A."/>
            <person name="Bhattacharya S.S."/>
            <person name="Shirouzu T."/>
            <person name="Yoshinaga Y."/>
            <person name="Martin F.M."/>
            <person name="Grigoriev I.V."/>
            <person name="Hibbett D.S."/>
        </authorList>
    </citation>
    <scope>NUCLEOTIDE SEQUENCE [LARGE SCALE GENOMIC DNA]</scope>
    <source>
        <strain evidence="11 12">HHB9708</strain>
    </source>
</reference>
<keyword evidence="7 9" id="KW-0408">Iron</keyword>
<sequence length="565" mass="63914">MTIGSEDLYPALLLVCLAFSTFVVLRKTRSFRYWTGHESLPFPPGPKGLPVLGNIFQMPQKDQWHRFGEWAKQYGWSNSPPLEFVPLITEFLGNIIYFSLLGKHVVVLTSYDEASALLNARGSIYSDRPKLPLIHDHAGWDNVLSIISWGESVHMQRRMLNGFFNPSASRKYHSFLEQHSRTLALQVVENPLNFDALNRMHMAAVIMWITYGHQVTEADDDWVIDAKTAINSFDALGVPGSHLIDIFPILGRLPYWVWGKKFAVGLKGTQKGAYDMIDKPYTQVKQQVKTGTAEASITAKLLEDNLALDGTINNEREISGAAGIIYAAGADTTNVAVNSFIVAMAMYPEVQMKARKELDDFLRGERLPNIADMPFLPYLSAVMKESLSSTRFLPFLEHRREKAHDMCAGLPHATIADDVYQGMFIPKGAMVLTDMWTMCHDPHDYPNPHQFDPERFLVRGGGMAKLRSDVRDPEDIIFGFGRRVCVGRHVAIAQIWIIMATILSTFEISLPRDEAGKEVRPSEEHLNQNARNPKPFPAVFVLRSDKVVRFLKESMLEAEEWKLEY</sequence>
<dbReference type="InterPro" id="IPR050364">
    <property type="entry name" value="Cytochrome_P450_fung"/>
</dbReference>
<dbReference type="PANTHER" id="PTHR46300:SF5">
    <property type="entry name" value="CYTOCHROME P450"/>
    <property type="match status" value="1"/>
</dbReference>
<dbReference type="STRING" id="1314777.A0A164TXU3"/>
<evidence type="ECO:0000256" key="4">
    <source>
        <dbReference type="ARBA" id="ARBA00022617"/>
    </source>
</evidence>
<dbReference type="AlphaFoldDB" id="A0A164TXU3"/>
<dbReference type="PANTHER" id="PTHR46300">
    <property type="entry name" value="P450, PUTATIVE (EUROFUNG)-RELATED-RELATED"/>
    <property type="match status" value="1"/>
</dbReference>
<evidence type="ECO:0000256" key="10">
    <source>
        <dbReference type="RuleBase" id="RU000461"/>
    </source>
</evidence>
<evidence type="ECO:0000256" key="9">
    <source>
        <dbReference type="PIRSR" id="PIRSR602401-1"/>
    </source>
</evidence>
<dbReference type="InterPro" id="IPR017972">
    <property type="entry name" value="Cyt_P450_CS"/>
</dbReference>
<dbReference type="GO" id="GO:0005506">
    <property type="term" value="F:iron ion binding"/>
    <property type="evidence" value="ECO:0007669"/>
    <property type="project" value="InterPro"/>
</dbReference>
<dbReference type="InterPro" id="IPR036396">
    <property type="entry name" value="Cyt_P450_sf"/>
</dbReference>
<dbReference type="GO" id="GO:0020037">
    <property type="term" value="F:heme binding"/>
    <property type="evidence" value="ECO:0007669"/>
    <property type="project" value="InterPro"/>
</dbReference>
<evidence type="ECO:0000256" key="6">
    <source>
        <dbReference type="ARBA" id="ARBA00023002"/>
    </source>
</evidence>
<dbReference type="InterPro" id="IPR002401">
    <property type="entry name" value="Cyt_P450_E_grp-I"/>
</dbReference>
<evidence type="ECO:0000313" key="11">
    <source>
        <dbReference type="EMBL" id="KZS92733.1"/>
    </source>
</evidence>
<evidence type="ECO:0000256" key="7">
    <source>
        <dbReference type="ARBA" id="ARBA00023004"/>
    </source>
</evidence>
<keyword evidence="12" id="KW-1185">Reference proteome</keyword>
<keyword evidence="6 10" id="KW-0560">Oxidoreductase</keyword>
<protein>
    <submittedName>
        <fullName evidence="11">Cytochrome P450</fullName>
    </submittedName>
</protein>
<dbReference type="GO" id="GO:0016705">
    <property type="term" value="F:oxidoreductase activity, acting on paired donors, with incorporation or reduction of molecular oxygen"/>
    <property type="evidence" value="ECO:0007669"/>
    <property type="project" value="InterPro"/>
</dbReference>
<comment type="similarity">
    <text evidence="3 10">Belongs to the cytochrome P450 family.</text>
</comment>